<comment type="caution">
    <text evidence="5">The sequence shown here is derived from an EMBL/GenBank/DDBJ whole genome shotgun (WGS) entry which is preliminary data.</text>
</comment>
<dbReference type="Gene3D" id="2.60.120.10">
    <property type="entry name" value="Jelly Rolls"/>
    <property type="match status" value="1"/>
</dbReference>
<protein>
    <submittedName>
        <fullName evidence="5">Helix-turn-helix transcriptional regulator</fullName>
    </submittedName>
</protein>
<dbReference type="GO" id="GO:0043565">
    <property type="term" value="F:sequence-specific DNA binding"/>
    <property type="evidence" value="ECO:0007669"/>
    <property type="project" value="InterPro"/>
</dbReference>
<dbReference type="SUPFAM" id="SSF51182">
    <property type="entry name" value="RmlC-like cupins"/>
    <property type="match status" value="1"/>
</dbReference>
<feature type="domain" description="HTH araC/xylS-type" evidence="4">
    <location>
        <begin position="177"/>
        <end position="275"/>
    </location>
</feature>
<organism evidence="5 6">
    <name type="scientific">Lapidilactobacillus dextrinicus</name>
    <dbReference type="NCBI Taxonomy" id="51664"/>
    <lineage>
        <taxon>Bacteria</taxon>
        <taxon>Bacillati</taxon>
        <taxon>Bacillota</taxon>
        <taxon>Bacilli</taxon>
        <taxon>Lactobacillales</taxon>
        <taxon>Lactobacillaceae</taxon>
        <taxon>Lapidilactobacillus</taxon>
    </lineage>
</organism>
<dbReference type="Pfam" id="PF12833">
    <property type="entry name" value="HTH_18"/>
    <property type="match status" value="1"/>
</dbReference>
<gene>
    <name evidence="5" type="ORF">K8W17_03020</name>
</gene>
<evidence type="ECO:0000313" key="6">
    <source>
        <dbReference type="Proteomes" id="UP000774947"/>
    </source>
</evidence>
<dbReference type="InterPro" id="IPR011051">
    <property type="entry name" value="RmlC_Cupin_sf"/>
</dbReference>
<dbReference type="InterPro" id="IPR018060">
    <property type="entry name" value="HTH_AraC"/>
</dbReference>
<keyword evidence="3" id="KW-0804">Transcription</keyword>
<sequence length="279" mass="31851">MYKHEMIIPNEELPVQIIVHEQAETNILLHWHRALEVDVLIHGAADFTISGSKMHVEAPNVVVINSGEIHGVNNIFQSDHPLTITYLFPYEFLEDEISDYQNVWFDNPATLSNSIETKSLYQTIYQAYQTVNNKQIATVGRLALMSSVYQCLSILLANFAIKKELPNDLSSEHQISGAIIDVLNRHLQDDLTLTKIADSVHLSVGYLSRMFSKQVGMGVMQYLELLRLQTAFELLTNTEQNIDVIADKAGFPNVKSFNRIFKEVYHQTPGKYRMRLKRS</sequence>
<dbReference type="PROSITE" id="PS01124">
    <property type="entry name" value="HTH_ARAC_FAMILY_2"/>
    <property type="match status" value="1"/>
</dbReference>
<dbReference type="Proteomes" id="UP000774947">
    <property type="component" value="Unassembled WGS sequence"/>
</dbReference>
<proteinExistence type="predicted"/>
<dbReference type="InterPro" id="IPR009057">
    <property type="entry name" value="Homeodomain-like_sf"/>
</dbReference>
<dbReference type="EMBL" id="DYXY01000075">
    <property type="protein sequence ID" value="HJE15033.1"/>
    <property type="molecule type" value="Genomic_DNA"/>
</dbReference>
<dbReference type="InterPro" id="IPR014710">
    <property type="entry name" value="RmlC-like_jellyroll"/>
</dbReference>
<dbReference type="SUPFAM" id="SSF46689">
    <property type="entry name" value="Homeodomain-like"/>
    <property type="match status" value="2"/>
</dbReference>
<name>A0A921B3X8_9LACO</name>
<evidence type="ECO:0000256" key="1">
    <source>
        <dbReference type="ARBA" id="ARBA00023015"/>
    </source>
</evidence>
<accession>A0A921B3X8</accession>
<dbReference type="GO" id="GO:0003700">
    <property type="term" value="F:DNA-binding transcription factor activity"/>
    <property type="evidence" value="ECO:0007669"/>
    <property type="project" value="InterPro"/>
</dbReference>
<dbReference type="AlphaFoldDB" id="A0A921B3X8"/>
<reference evidence="5" key="1">
    <citation type="journal article" date="2021" name="PeerJ">
        <title>Extensive microbial diversity within the chicken gut microbiome revealed by metagenomics and culture.</title>
        <authorList>
            <person name="Gilroy R."/>
            <person name="Ravi A."/>
            <person name="Getino M."/>
            <person name="Pursley I."/>
            <person name="Horton D.L."/>
            <person name="Alikhan N.F."/>
            <person name="Baker D."/>
            <person name="Gharbi K."/>
            <person name="Hall N."/>
            <person name="Watson M."/>
            <person name="Adriaenssens E.M."/>
            <person name="Foster-Nyarko E."/>
            <person name="Jarju S."/>
            <person name="Secka A."/>
            <person name="Antonio M."/>
            <person name="Oren A."/>
            <person name="Chaudhuri R.R."/>
            <person name="La Ragione R."/>
            <person name="Hildebrand F."/>
            <person name="Pallen M.J."/>
        </authorList>
    </citation>
    <scope>NUCLEOTIDE SEQUENCE</scope>
    <source>
        <strain evidence="5">CHK173-2119</strain>
    </source>
</reference>
<keyword evidence="1" id="KW-0805">Transcription regulation</keyword>
<evidence type="ECO:0000256" key="3">
    <source>
        <dbReference type="ARBA" id="ARBA00023163"/>
    </source>
</evidence>
<evidence type="ECO:0000256" key="2">
    <source>
        <dbReference type="ARBA" id="ARBA00023125"/>
    </source>
</evidence>
<dbReference type="PANTHER" id="PTHR43280:SF2">
    <property type="entry name" value="HTH-TYPE TRANSCRIPTIONAL REGULATOR EXSA"/>
    <property type="match status" value="1"/>
</dbReference>
<dbReference type="Gene3D" id="1.10.10.60">
    <property type="entry name" value="Homeodomain-like"/>
    <property type="match status" value="2"/>
</dbReference>
<dbReference type="SMART" id="SM00342">
    <property type="entry name" value="HTH_ARAC"/>
    <property type="match status" value="1"/>
</dbReference>
<evidence type="ECO:0000259" key="4">
    <source>
        <dbReference type="PROSITE" id="PS01124"/>
    </source>
</evidence>
<dbReference type="PANTHER" id="PTHR43280">
    <property type="entry name" value="ARAC-FAMILY TRANSCRIPTIONAL REGULATOR"/>
    <property type="match status" value="1"/>
</dbReference>
<evidence type="ECO:0000313" key="5">
    <source>
        <dbReference type="EMBL" id="HJE15033.1"/>
    </source>
</evidence>
<reference evidence="5" key="2">
    <citation type="submission" date="2021-09" db="EMBL/GenBank/DDBJ databases">
        <authorList>
            <person name="Gilroy R."/>
        </authorList>
    </citation>
    <scope>NUCLEOTIDE SEQUENCE</scope>
    <source>
        <strain evidence="5">CHK173-2119</strain>
    </source>
</reference>
<keyword evidence="2" id="KW-0238">DNA-binding</keyword>